<dbReference type="PROSITE" id="PS00211">
    <property type="entry name" value="ABC_TRANSPORTER_1"/>
    <property type="match status" value="1"/>
</dbReference>
<dbReference type="InterPro" id="IPR011527">
    <property type="entry name" value="ABC1_TM_dom"/>
</dbReference>
<dbReference type="InterPro" id="IPR050173">
    <property type="entry name" value="ABC_transporter_C-like"/>
</dbReference>
<dbReference type="SUPFAM" id="SSF90123">
    <property type="entry name" value="ABC transporter transmembrane region"/>
    <property type="match status" value="2"/>
</dbReference>
<keyword evidence="5" id="KW-0547">Nucleotide-binding</keyword>
<sequence>MDYFPREKSLIQHQKFLKHYNNVDKQFKFSRSKFFNSLCHTFKHDALIPFSLILIQDCFLKSLRSIMIGWIIRNLLSESSSSIDRIWIISALCSSSLLLILMHHLSMFLLFRLSIRAKIIWSTMIYNKVIIFNTYNDCLVIASNSEYRMDRTKIFDLLTNQTRRFDEFFLLFNYLIVVPIQTIIILIISFDYLGPISFIILTIIALITYANAFYSQKLSILRNKSMLFTRKRLQLFNEIIRNLSLIRTYSIENRFLNRLFLLRRIEIQKLHRPLMNRCVMLSLSFISSRLILYVSILISIYLFDCGGKFTIETIMVSIELFEKLRHSLIWSFPQAISSLIDMQLVCKNIDRFLSEPEHRSNVLTNVISNEKSVSVQRLQLPNCSDPSKSICLQIKPNQILWIIGSIGSGKTAFLKTLLSELSTSIDFDRIEINGSIAYASQNFHSINGTIRDNIVFTREFNQDLYLNVLKMSSLDYDLKELPMNDQTIIDDGGSNLSGGQKARINLARALYSDADILLLDDIFSSIDSETANRINRECLHSVSSRDKIFLLTTNKLDLVQKNDLILRLDENVDVPNRTEREFNENLSQNIEDNGENSTRFKSFFQRSSIIEPKQFASNSSNVFQDNFDFLRNGSFGFGSIYLVLFTSIVSQISSIVCDHWLTRFDSMYGTDQQERFMQIYTAIILTSLMFAILRSKTFYLLCHQSSEIFHNKMSRLLFQSTQSNRIPFGILLSQFSKDIGILDENLPSILFELNLSIGQVSTVIIIIMVFLNRFMALTTLIYIVLMVLILCCFIRTFQKIRLIELKGTREFRNSI</sequence>
<dbReference type="InterPro" id="IPR036640">
    <property type="entry name" value="ABC1_TM_sf"/>
</dbReference>
<comment type="subcellular location">
    <subcellularLocation>
        <location evidence="1">Membrane</location>
        <topology evidence="1">Multi-pass membrane protein</topology>
    </subcellularLocation>
</comment>
<evidence type="ECO:0000313" key="10">
    <source>
        <dbReference type="Proteomes" id="UP000616769"/>
    </source>
</evidence>
<keyword evidence="8" id="KW-0472">Membrane</keyword>
<dbReference type="GO" id="GO:0005524">
    <property type="term" value="F:ATP binding"/>
    <property type="evidence" value="ECO:0007669"/>
    <property type="project" value="UniProtKB-KW"/>
</dbReference>
<keyword evidence="4" id="KW-0812">Transmembrane</keyword>
<dbReference type="PROSITE" id="PS50893">
    <property type="entry name" value="ABC_TRANSPORTER_2"/>
    <property type="match status" value="1"/>
</dbReference>
<evidence type="ECO:0000256" key="5">
    <source>
        <dbReference type="ARBA" id="ARBA00022741"/>
    </source>
</evidence>
<name>A0A132AMM4_SARSC</name>
<dbReference type="PROSITE" id="PS50929">
    <property type="entry name" value="ABC_TM1F"/>
    <property type="match status" value="2"/>
</dbReference>
<comment type="similarity">
    <text evidence="2">Belongs to the ABC transporter superfamily. ABCC family. Conjugate transporter (TC 3.A.1.208) subfamily.</text>
</comment>
<organism evidence="9 10">
    <name type="scientific">Sarcoptes scabiei</name>
    <name type="common">Itch mite</name>
    <name type="synonym">Acarus scabiei</name>
    <dbReference type="NCBI Taxonomy" id="52283"/>
    <lineage>
        <taxon>Eukaryota</taxon>
        <taxon>Metazoa</taxon>
        <taxon>Ecdysozoa</taxon>
        <taxon>Arthropoda</taxon>
        <taxon>Chelicerata</taxon>
        <taxon>Arachnida</taxon>
        <taxon>Acari</taxon>
        <taxon>Acariformes</taxon>
        <taxon>Sarcoptiformes</taxon>
        <taxon>Astigmata</taxon>
        <taxon>Psoroptidia</taxon>
        <taxon>Sarcoptoidea</taxon>
        <taxon>Sarcoptidae</taxon>
        <taxon>Sarcoptinae</taxon>
        <taxon>Sarcoptes</taxon>
    </lineage>
</organism>
<evidence type="ECO:0000256" key="8">
    <source>
        <dbReference type="ARBA" id="ARBA00023136"/>
    </source>
</evidence>
<evidence type="ECO:0000256" key="7">
    <source>
        <dbReference type="ARBA" id="ARBA00022989"/>
    </source>
</evidence>
<dbReference type="SUPFAM" id="SSF52540">
    <property type="entry name" value="P-loop containing nucleoside triphosphate hydrolases"/>
    <property type="match status" value="1"/>
</dbReference>
<gene>
    <name evidence="9" type="ORF">QR98_0104830</name>
</gene>
<dbReference type="VEuPathDB" id="VectorBase:SSCA000451"/>
<keyword evidence="3" id="KW-0813">Transport</keyword>
<dbReference type="PANTHER" id="PTHR24223:SF456">
    <property type="entry name" value="MULTIDRUG RESISTANCE-ASSOCIATED PROTEIN LETHAL(2)03659"/>
    <property type="match status" value="1"/>
</dbReference>
<evidence type="ECO:0000313" key="9">
    <source>
        <dbReference type="EMBL" id="KPM11905.1"/>
    </source>
</evidence>
<keyword evidence="6" id="KW-0067">ATP-binding</keyword>
<evidence type="ECO:0000256" key="6">
    <source>
        <dbReference type="ARBA" id="ARBA00022840"/>
    </source>
</evidence>
<keyword evidence="7" id="KW-1133">Transmembrane helix</keyword>
<accession>A0A132AMM4</accession>
<dbReference type="GO" id="GO:0016020">
    <property type="term" value="C:membrane"/>
    <property type="evidence" value="ECO:0007669"/>
    <property type="project" value="UniProtKB-SubCell"/>
</dbReference>
<evidence type="ECO:0000256" key="4">
    <source>
        <dbReference type="ARBA" id="ARBA00022692"/>
    </source>
</evidence>
<dbReference type="GO" id="GO:0140359">
    <property type="term" value="F:ABC-type transporter activity"/>
    <property type="evidence" value="ECO:0007669"/>
    <property type="project" value="InterPro"/>
</dbReference>
<evidence type="ECO:0000256" key="2">
    <source>
        <dbReference type="ARBA" id="ARBA00009726"/>
    </source>
</evidence>
<dbReference type="InterPro" id="IPR003439">
    <property type="entry name" value="ABC_transporter-like_ATP-bd"/>
</dbReference>
<dbReference type="Proteomes" id="UP000616769">
    <property type="component" value="Unassembled WGS sequence"/>
</dbReference>
<dbReference type="Gene3D" id="1.20.1560.10">
    <property type="entry name" value="ABC transporter type 1, transmembrane domain"/>
    <property type="match status" value="2"/>
</dbReference>
<dbReference type="PANTHER" id="PTHR24223">
    <property type="entry name" value="ATP-BINDING CASSETTE SUB-FAMILY C"/>
    <property type="match status" value="1"/>
</dbReference>
<dbReference type="Pfam" id="PF00005">
    <property type="entry name" value="ABC_tran"/>
    <property type="match status" value="1"/>
</dbReference>
<dbReference type="Pfam" id="PF00664">
    <property type="entry name" value="ABC_membrane"/>
    <property type="match status" value="2"/>
</dbReference>
<dbReference type="InterPro" id="IPR027417">
    <property type="entry name" value="P-loop_NTPase"/>
</dbReference>
<dbReference type="SMART" id="SM00382">
    <property type="entry name" value="AAA"/>
    <property type="match status" value="1"/>
</dbReference>
<dbReference type="OrthoDB" id="6500128at2759"/>
<dbReference type="InterPro" id="IPR003593">
    <property type="entry name" value="AAA+_ATPase"/>
</dbReference>
<evidence type="ECO:0000256" key="3">
    <source>
        <dbReference type="ARBA" id="ARBA00022448"/>
    </source>
</evidence>
<protein>
    <submittedName>
        <fullName evidence="9">ABC transporter sub-family C-like protein 11</fullName>
    </submittedName>
</protein>
<dbReference type="InterPro" id="IPR017871">
    <property type="entry name" value="ABC_transporter-like_CS"/>
</dbReference>
<dbReference type="Gene3D" id="3.40.50.300">
    <property type="entry name" value="P-loop containing nucleotide triphosphate hydrolases"/>
    <property type="match status" value="1"/>
</dbReference>
<dbReference type="EMBL" id="JXLN01018255">
    <property type="protein sequence ID" value="KPM11905.1"/>
    <property type="molecule type" value="Genomic_DNA"/>
</dbReference>
<dbReference type="GO" id="GO:0016887">
    <property type="term" value="F:ATP hydrolysis activity"/>
    <property type="evidence" value="ECO:0007669"/>
    <property type="project" value="InterPro"/>
</dbReference>
<evidence type="ECO:0000256" key="1">
    <source>
        <dbReference type="ARBA" id="ARBA00004141"/>
    </source>
</evidence>
<reference evidence="9 10" key="1">
    <citation type="journal article" date="2015" name="Parasit. Vectors">
        <title>Draft genome of the scabies mite.</title>
        <authorList>
            <person name="Rider S.D.Jr."/>
            <person name="Morgan M.S."/>
            <person name="Arlian L.G."/>
        </authorList>
    </citation>
    <scope>NUCLEOTIDE SEQUENCE [LARGE SCALE GENOMIC DNA]</scope>
    <source>
        <strain evidence="9">Arlian Lab</strain>
    </source>
</reference>
<dbReference type="AlphaFoldDB" id="A0A132AMM4"/>
<comment type="caution">
    <text evidence="9">The sequence shown here is derived from an EMBL/GenBank/DDBJ whole genome shotgun (WGS) entry which is preliminary data.</text>
</comment>
<proteinExistence type="inferred from homology"/>